<name>A0A1L9ULA6_ASPBC</name>
<evidence type="ECO:0000313" key="2">
    <source>
        <dbReference type="EMBL" id="OJJ72495.1"/>
    </source>
</evidence>
<dbReference type="GeneID" id="93577239"/>
<keyword evidence="1" id="KW-1133">Transmembrane helix</keyword>
<proteinExistence type="predicted"/>
<gene>
    <name evidence="2" type="ORF">ASPBRDRAFT_42195</name>
</gene>
<keyword evidence="1" id="KW-0472">Membrane</keyword>
<accession>A0A1L9ULA6</accession>
<dbReference type="Proteomes" id="UP000184499">
    <property type="component" value="Unassembled WGS sequence"/>
</dbReference>
<reference evidence="3" key="1">
    <citation type="journal article" date="2017" name="Genome Biol.">
        <title>Comparative genomics reveals high biological diversity and specific adaptations in the industrially and medically important fungal genus Aspergillus.</title>
        <authorList>
            <person name="de Vries R.P."/>
            <person name="Riley R."/>
            <person name="Wiebenga A."/>
            <person name="Aguilar-Osorio G."/>
            <person name="Amillis S."/>
            <person name="Uchima C.A."/>
            <person name="Anderluh G."/>
            <person name="Asadollahi M."/>
            <person name="Askin M."/>
            <person name="Barry K."/>
            <person name="Battaglia E."/>
            <person name="Bayram O."/>
            <person name="Benocci T."/>
            <person name="Braus-Stromeyer S.A."/>
            <person name="Caldana C."/>
            <person name="Canovas D."/>
            <person name="Cerqueira G.C."/>
            <person name="Chen F."/>
            <person name="Chen W."/>
            <person name="Choi C."/>
            <person name="Clum A."/>
            <person name="Dos Santos R.A."/>
            <person name="Damasio A.R."/>
            <person name="Diallinas G."/>
            <person name="Emri T."/>
            <person name="Fekete E."/>
            <person name="Flipphi M."/>
            <person name="Freyberg S."/>
            <person name="Gallo A."/>
            <person name="Gournas C."/>
            <person name="Habgood R."/>
            <person name="Hainaut M."/>
            <person name="Harispe M.L."/>
            <person name="Henrissat B."/>
            <person name="Hilden K.S."/>
            <person name="Hope R."/>
            <person name="Hossain A."/>
            <person name="Karabika E."/>
            <person name="Karaffa L."/>
            <person name="Karanyi Z."/>
            <person name="Krasevec N."/>
            <person name="Kuo A."/>
            <person name="Kusch H."/>
            <person name="LaButti K."/>
            <person name="Lagendijk E.L."/>
            <person name="Lapidus A."/>
            <person name="Levasseur A."/>
            <person name="Lindquist E."/>
            <person name="Lipzen A."/>
            <person name="Logrieco A.F."/>
            <person name="MacCabe A."/>
            <person name="Maekelae M.R."/>
            <person name="Malavazi I."/>
            <person name="Melin P."/>
            <person name="Meyer V."/>
            <person name="Mielnichuk N."/>
            <person name="Miskei M."/>
            <person name="Molnar A.P."/>
            <person name="Mule G."/>
            <person name="Ngan C.Y."/>
            <person name="Orejas M."/>
            <person name="Orosz E."/>
            <person name="Ouedraogo J.P."/>
            <person name="Overkamp K.M."/>
            <person name="Park H.-S."/>
            <person name="Perrone G."/>
            <person name="Piumi F."/>
            <person name="Punt P.J."/>
            <person name="Ram A.F."/>
            <person name="Ramon A."/>
            <person name="Rauscher S."/>
            <person name="Record E."/>
            <person name="Riano-Pachon D.M."/>
            <person name="Robert V."/>
            <person name="Roehrig J."/>
            <person name="Ruller R."/>
            <person name="Salamov A."/>
            <person name="Salih N.S."/>
            <person name="Samson R.A."/>
            <person name="Sandor E."/>
            <person name="Sanguinetti M."/>
            <person name="Schuetze T."/>
            <person name="Sepcic K."/>
            <person name="Shelest E."/>
            <person name="Sherlock G."/>
            <person name="Sophianopoulou V."/>
            <person name="Squina F.M."/>
            <person name="Sun H."/>
            <person name="Susca A."/>
            <person name="Todd R.B."/>
            <person name="Tsang A."/>
            <person name="Unkles S.E."/>
            <person name="van de Wiele N."/>
            <person name="van Rossen-Uffink D."/>
            <person name="Oliveira J.V."/>
            <person name="Vesth T.C."/>
            <person name="Visser J."/>
            <person name="Yu J.-H."/>
            <person name="Zhou M."/>
            <person name="Andersen M.R."/>
            <person name="Archer D.B."/>
            <person name="Baker S.E."/>
            <person name="Benoit I."/>
            <person name="Brakhage A.A."/>
            <person name="Braus G.H."/>
            <person name="Fischer R."/>
            <person name="Frisvad J.C."/>
            <person name="Goldman G.H."/>
            <person name="Houbraken J."/>
            <person name="Oakley B."/>
            <person name="Pocsi I."/>
            <person name="Scazzocchio C."/>
            <person name="Seiboth B."/>
            <person name="vanKuyk P.A."/>
            <person name="Wortman J."/>
            <person name="Dyer P.S."/>
            <person name="Grigoriev I.V."/>
        </authorList>
    </citation>
    <scope>NUCLEOTIDE SEQUENCE [LARGE SCALE GENOMIC DNA]</scope>
    <source>
        <strain evidence="3">CBS 101740 / IMI 381727 / IBT 21946</strain>
    </source>
</reference>
<dbReference type="VEuPathDB" id="FungiDB:ASPBRDRAFT_42195"/>
<feature type="transmembrane region" description="Helical" evidence="1">
    <location>
        <begin position="22"/>
        <end position="42"/>
    </location>
</feature>
<keyword evidence="1" id="KW-0812">Transmembrane</keyword>
<dbReference type="RefSeq" id="XP_067479743.1">
    <property type="nucleotide sequence ID" value="XM_067624751.1"/>
</dbReference>
<evidence type="ECO:0000256" key="1">
    <source>
        <dbReference type="SAM" id="Phobius"/>
    </source>
</evidence>
<organism evidence="2 3">
    <name type="scientific">Aspergillus brasiliensis (strain CBS 101740 / IMI 381727 / IBT 21946)</name>
    <dbReference type="NCBI Taxonomy" id="767769"/>
    <lineage>
        <taxon>Eukaryota</taxon>
        <taxon>Fungi</taxon>
        <taxon>Dikarya</taxon>
        <taxon>Ascomycota</taxon>
        <taxon>Pezizomycotina</taxon>
        <taxon>Eurotiomycetes</taxon>
        <taxon>Eurotiomycetidae</taxon>
        <taxon>Eurotiales</taxon>
        <taxon>Aspergillaceae</taxon>
        <taxon>Aspergillus</taxon>
        <taxon>Aspergillus subgen. Circumdati</taxon>
    </lineage>
</organism>
<evidence type="ECO:0000313" key="3">
    <source>
        <dbReference type="Proteomes" id="UP000184499"/>
    </source>
</evidence>
<protein>
    <submittedName>
        <fullName evidence="2">Uncharacterized protein</fullName>
    </submittedName>
</protein>
<dbReference type="AlphaFoldDB" id="A0A1L9ULA6"/>
<dbReference type="EMBL" id="KV878683">
    <property type="protein sequence ID" value="OJJ72495.1"/>
    <property type="molecule type" value="Genomic_DNA"/>
</dbReference>
<sequence>MAARHCFGDRIRLPFTERLHPVRYSIIAPVFLSVFLSGSRLLRTYRNGRFLSY</sequence>
<keyword evidence="3" id="KW-1185">Reference proteome</keyword>